<keyword evidence="2" id="KW-1185">Reference proteome</keyword>
<dbReference type="AlphaFoldDB" id="A0A518B1G0"/>
<protein>
    <submittedName>
        <fullName evidence="1">Uncharacterized protein</fullName>
    </submittedName>
</protein>
<reference evidence="1 2" key="1">
    <citation type="submission" date="2019-02" db="EMBL/GenBank/DDBJ databases">
        <title>Deep-cultivation of Planctomycetes and their phenomic and genomic characterization uncovers novel biology.</title>
        <authorList>
            <person name="Wiegand S."/>
            <person name="Jogler M."/>
            <person name="Boedeker C."/>
            <person name="Pinto D."/>
            <person name="Vollmers J."/>
            <person name="Rivas-Marin E."/>
            <person name="Kohn T."/>
            <person name="Peeters S.H."/>
            <person name="Heuer A."/>
            <person name="Rast P."/>
            <person name="Oberbeckmann S."/>
            <person name="Bunk B."/>
            <person name="Jeske O."/>
            <person name="Meyerdierks A."/>
            <person name="Storesund J.E."/>
            <person name="Kallscheuer N."/>
            <person name="Luecker S."/>
            <person name="Lage O.M."/>
            <person name="Pohl T."/>
            <person name="Merkel B.J."/>
            <person name="Hornburger P."/>
            <person name="Mueller R.-W."/>
            <person name="Bruemmer F."/>
            <person name="Labrenz M."/>
            <person name="Spormann A.M."/>
            <person name="Op den Camp H."/>
            <person name="Overmann J."/>
            <person name="Amann R."/>
            <person name="Jetten M.S.M."/>
            <person name="Mascher T."/>
            <person name="Medema M.H."/>
            <person name="Devos D.P."/>
            <person name="Kaster A.-K."/>
            <person name="Ovreas L."/>
            <person name="Rohde M."/>
            <person name="Galperin M.Y."/>
            <person name="Jogler C."/>
        </authorList>
    </citation>
    <scope>NUCLEOTIDE SEQUENCE [LARGE SCALE GENOMIC DNA]</scope>
    <source>
        <strain evidence="1 2">Pan216</strain>
    </source>
</reference>
<accession>A0A518B1G0</accession>
<dbReference type="EMBL" id="CP036279">
    <property type="protein sequence ID" value="QDU60814.1"/>
    <property type="molecule type" value="Genomic_DNA"/>
</dbReference>
<proteinExistence type="predicted"/>
<name>A0A518B1G0_9BACT</name>
<organism evidence="1 2">
    <name type="scientific">Kolteria novifilia</name>
    <dbReference type="NCBI Taxonomy" id="2527975"/>
    <lineage>
        <taxon>Bacteria</taxon>
        <taxon>Pseudomonadati</taxon>
        <taxon>Planctomycetota</taxon>
        <taxon>Planctomycetia</taxon>
        <taxon>Kolteriales</taxon>
        <taxon>Kolteriaceae</taxon>
        <taxon>Kolteria</taxon>
    </lineage>
</organism>
<sequence>MSSTESYDPAPLERLFLWRLAAGGGGDWLKELTKPKLGTGPRNRLIKSGLIELEQRKPSGQGRALKYLCLTDAGWAWCAEHMGTEVSNRSTAGGEILRMTLARLKRFLDHEGMTFGQLVAISDQKIESDASTTSPTDEAARVEAAYFQHSGGRPNVRVRLADLRSSMPDVARGDLDELLLSLERDGRLVLFPIDDPHDIGPADRDAVLRVPGGAERHVVYIGGARS</sequence>
<dbReference type="Proteomes" id="UP000317093">
    <property type="component" value="Chromosome"/>
</dbReference>
<dbReference type="KEGG" id="knv:Pan216_16660"/>
<evidence type="ECO:0000313" key="2">
    <source>
        <dbReference type="Proteomes" id="UP000317093"/>
    </source>
</evidence>
<dbReference type="RefSeq" id="WP_145257240.1">
    <property type="nucleotide sequence ID" value="NZ_CP036279.1"/>
</dbReference>
<dbReference type="OrthoDB" id="5765492at2"/>
<gene>
    <name evidence="1" type="ORF">Pan216_16660</name>
</gene>
<evidence type="ECO:0000313" key="1">
    <source>
        <dbReference type="EMBL" id="QDU60814.1"/>
    </source>
</evidence>